<feature type="transmembrane region" description="Helical" evidence="6">
    <location>
        <begin position="884"/>
        <end position="901"/>
    </location>
</feature>
<feature type="transmembrane region" description="Helical" evidence="6">
    <location>
        <begin position="1009"/>
        <end position="1034"/>
    </location>
</feature>
<dbReference type="GO" id="GO:0005524">
    <property type="term" value="F:ATP binding"/>
    <property type="evidence" value="ECO:0007669"/>
    <property type="project" value="UniProtKB-KW"/>
</dbReference>
<evidence type="ECO:0000256" key="2">
    <source>
        <dbReference type="ARBA" id="ARBA00022840"/>
    </source>
</evidence>
<evidence type="ECO:0000256" key="4">
    <source>
        <dbReference type="ARBA" id="ARBA00023125"/>
    </source>
</evidence>
<dbReference type="SMART" id="SM00065">
    <property type="entry name" value="GAF"/>
    <property type="match status" value="1"/>
</dbReference>
<dbReference type="EMBL" id="JRYO01000089">
    <property type="protein sequence ID" value="KHE92824.1"/>
    <property type="molecule type" value="Genomic_DNA"/>
</dbReference>
<dbReference type="PROSITE" id="PS00888">
    <property type="entry name" value="CNMP_BINDING_1"/>
    <property type="match status" value="1"/>
</dbReference>
<feature type="transmembrane region" description="Helical" evidence="6">
    <location>
        <begin position="759"/>
        <end position="778"/>
    </location>
</feature>
<dbReference type="CDD" id="cd00038">
    <property type="entry name" value="CAP_ED"/>
    <property type="match status" value="1"/>
</dbReference>
<evidence type="ECO:0000259" key="8">
    <source>
        <dbReference type="PROSITE" id="PS50045"/>
    </source>
</evidence>
<accession>A0A0B0EJR5</accession>
<keyword evidence="1" id="KW-0547">Nucleotide-binding</keyword>
<keyword evidence="6" id="KW-1133">Transmembrane helix</keyword>
<keyword evidence="6" id="KW-0472">Membrane</keyword>
<dbReference type="InterPro" id="IPR017896">
    <property type="entry name" value="4Fe4S_Fe-S-bd"/>
</dbReference>
<comment type="caution">
    <text evidence="9">The sequence shown here is derived from an EMBL/GenBank/DDBJ whole genome shotgun (WGS) entry which is preliminary data.</text>
</comment>
<keyword evidence="6" id="KW-0812">Transmembrane</keyword>
<dbReference type="PANTHER" id="PTHR32071">
    <property type="entry name" value="TRANSCRIPTIONAL REGULATORY PROTEIN"/>
    <property type="match status" value="1"/>
</dbReference>
<gene>
    <name evidence="9" type="ORF">SCABRO_01432</name>
</gene>
<dbReference type="GO" id="GO:0006355">
    <property type="term" value="P:regulation of DNA-templated transcription"/>
    <property type="evidence" value="ECO:0007669"/>
    <property type="project" value="InterPro"/>
</dbReference>
<dbReference type="GO" id="GO:0003677">
    <property type="term" value="F:DNA binding"/>
    <property type="evidence" value="ECO:0007669"/>
    <property type="project" value="UniProtKB-KW"/>
</dbReference>
<feature type="domain" description="Cyclic nucleotide-binding" evidence="7">
    <location>
        <begin position="25"/>
        <end position="131"/>
    </location>
</feature>
<dbReference type="Pfam" id="PF25601">
    <property type="entry name" value="AAA_lid_14"/>
    <property type="match status" value="1"/>
</dbReference>
<evidence type="ECO:0000256" key="6">
    <source>
        <dbReference type="SAM" id="Phobius"/>
    </source>
</evidence>
<dbReference type="Gene3D" id="1.10.8.60">
    <property type="match status" value="1"/>
</dbReference>
<name>A0A0B0EJR5_9BACT</name>
<dbReference type="InterPro" id="IPR027417">
    <property type="entry name" value="P-loop_NTPase"/>
</dbReference>
<evidence type="ECO:0000256" key="3">
    <source>
        <dbReference type="ARBA" id="ARBA00023015"/>
    </source>
</evidence>
<keyword evidence="4" id="KW-0238">DNA-binding</keyword>
<feature type="domain" description="Sigma-54 factor interaction" evidence="8">
    <location>
        <begin position="354"/>
        <end position="606"/>
    </location>
</feature>
<dbReference type="AlphaFoldDB" id="A0A0B0EJR5"/>
<dbReference type="InterPro" id="IPR018490">
    <property type="entry name" value="cNMP-bd_dom_sf"/>
</dbReference>
<dbReference type="SUPFAM" id="SSF51206">
    <property type="entry name" value="cAMP-binding domain-like"/>
    <property type="match status" value="1"/>
</dbReference>
<dbReference type="Pfam" id="PF00158">
    <property type="entry name" value="Sigma54_activat"/>
    <property type="match status" value="2"/>
</dbReference>
<dbReference type="InterPro" id="IPR000595">
    <property type="entry name" value="cNMP-bd_dom"/>
</dbReference>
<dbReference type="Gene3D" id="2.60.120.10">
    <property type="entry name" value="Jelly Rolls"/>
    <property type="match status" value="1"/>
</dbReference>
<dbReference type="SMART" id="SM00100">
    <property type="entry name" value="cNMP"/>
    <property type="match status" value="1"/>
</dbReference>
<evidence type="ECO:0000256" key="5">
    <source>
        <dbReference type="ARBA" id="ARBA00023163"/>
    </source>
</evidence>
<feature type="transmembrane region" description="Helical" evidence="6">
    <location>
        <begin position="732"/>
        <end position="753"/>
    </location>
</feature>
<dbReference type="InterPro" id="IPR058031">
    <property type="entry name" value="AAA_lid_NorR"/>
</dbReference>
<keyword evidence="3" id="KW-0805">Transcription regulation</keyword>
<feature type="transmembrane region" description="Helical" evidence="6">
    <location>
        <begin position="651"/>
        <end position="670"/>
    </location>
</feature>
<keyword evidence="2" id="KW-0067">ATP-binding</keyword>
<dbReference type="InterPro" id="IPR003018">
    <property type="entry name" value="GAF"/>
</dbReference>
<sequence>MKKIKMTEEKSFFKQKRDFLRNYEPFSLLSNTLLKKIVSRIQIQHYGVGKTICERGQKGNCLFIIHAGSVAETLVDSSGEEITVAVLSKGDCFGAISILTDEPYLATKKAKEDVELFVIYNDDIQELFQKNPLLSMYLARVVSMRIKVFFDFFEKEKIKIVGVIEDKFEKERKLDVINRVTRLFQTSEDINKTLLSVVKAVNKEMQADACSIYLVDRVTQDLVLEAAVGFNDKVMKNVRMRLAEGEGVTGWVVKNGEPVALEDVHTDPRVKLITEIHEERLSSLLSLPLGEKNDVIGAINIQTVDKRKYTYDDIRGLTIMANHIALAISHARLKRRIQIAEGVSSRKVSDDPGFVGKGKYIDKINAFVDSMASINEPVLIRGEDGTGKIPMSKTIHYRSKRYKGPFIVIDCRDIDSESWGNELFGYEQSSQVISTDDSNGNDLHDNLSPRKSIETGNIATHLGYIELADSGTIFLDHIDKLNQANQIKLLNYLQDGKFNRVNGNGTIFSNARIISSVSEDIPSSIEEGKFDKSLYKILSKNHYQLKAIRDQKRSIPMLTKDFLEKISRELHKDVKNVSDNAMGRLMSYDWPGNVKELENVLRRAVILAKGDVITSEQIFFGIPMGEKKWSFDFLSFDVVQRFLKSKFYPSGLQLLSSILLVITLLMLFLGHKDGQLNFINTLFWSAGIFGMYLITFVSGRFLCGICPFAAAGDSVKRFKNFNLQIPKILVSYGKYITIGLIILVFWFEGVTAIQRSSTLTAYLIILILSGAVISGLIFERRVWCRYVCPLGGLFGVYSLASITSLKANRSVCLNQCETHDCYLGTQLTEGCPMYLHPYGLENGRDCVLCMNCYKNCGHSSIKVNLQVPGSDIGNMSNRSLSESLLCLSLLGILLVEHESLLSMDSQWFQSLYSFIGINQTVLYTLIFTFVSFLPSGSIIFLDYVCNGFSFHNVKTRITDFGYAAIPLALMGHLAFYWNKLKADFWTLIEITGVYHPVRAENEVLTADKIGVMSAIELLFILAGVSGSIYIFYLLSKKTKHLLTKSTIACYLSVFAAFAFAYICIL</sequence>
<evidence type="ECO:0000313" key="9">
    <source>
        <dbReference type="EMBL" id="KHE92824.1"/>
    </source>
</evidence>
<dbReference type="InterPro" id="IPR002078">
    <property type="entry name" value="Sigma_54_int"/>
</dbReference>
<dbReference type="SUPFAM" id="SSF52540">
    <property type="entry name" value="P-loop containing nucleoside triphosphate hydrolases"/>
    <property type="match status" value="1"/>
</dbReference>
<dbReference type="Pfam" id="PF00027">
    <property type="entry name" value="cNMP_binding"/>
    <property type="match status" value="1"/>
</dbReference>
<proteinExistence type="predicted"/>
<dbReference type="Pfam" id="PF12801">
    <property type="entry name" value="Fer4_5"/>
    <property type="match status" value="2"/>
</dbReference>
<feature type="transmembrane region" description="Helical" evidence="6">
    <location>
        <begin position="682"/>
        <end position="711"/>
    </location>
</feature>
<evidence type="ECO:0000256" key="1">
    <source>
        <dbReference type="ARBA" id="ARBA00022741"/>
    </source>
</evidence>
<dbReference type="InterPro" id="IPR029016">
    <property type="entry name" value="GAF-like_dom_sf"/>
</dbReference>
<protein>
    <submittedName>
        <fullName evidence="9">Two-component response regulator</fullName>
    </submittedName>
</protein>
<dbReference type="InterPro" id="IPR014710">
    <property type="entry name" value="RmlC-like_jellyroll"/>
</dbReference>
<dbReference type="SUPFAM" id="SSF55781">
    <property type="entry name" value="GAF domain-like"/>
    <property type="match status" value="1"/>
</dbReference>
<evidence type="ECO:0000313" key="10">
    <source>
        <dbReference type="Proteomes" id="UP000030652"/>
    </source>
</evidence>
<dbReference type="Proteomes" id="UP000030652">
    <property type="component" value="Unassembled WGS sequence"/>
</dbReference>
<feature type="transmembrane region" description="Helical" evidence="6">
    <location>
        <begin position="957"/>
        <end position="977"/>
    </location>
</feature>
<feature type="transmembrane region" description="Helical" evidence="6">
    <location>
        <begin position="921"/>
        <end position="945"/>
    </location>
</feature>
<evidence type="ECO:0000259" key="7">
    <source>
        <dbReference type="PROSITE" id="PS50042"/>
    </source>
</evidence>
<feature type="transmembrane region" description="Helical" evidence="6">
    <location>
        <begin position="1041"/>
        <end position="1062"/>
    </location>
</feature>
<organism evidence="9 10">
    <name type="scientific">Candidatus Scalindua brodae</name>
    <dbReference type="NCBI Taxonomy" id="237368"/>
    <lineage>
        <taxon>Bacteria</taxon>
        <taxon>Pseudomonadati</taxon>
        <taxon>Planctomycetota</taxon>
        <taxon>Candidatus Brocadiia</taxon>
        <taxon>Candidatus Brocadiales</taxon>
        <taxon>Candidatus Scalinduaceae</taxon>
        <taxon>Candidatus Scalindua</taxon>
    </lineage>
</organism>
<dbReference type="eggNOG" id="COG3604">
    <property type="taxonomic scope" value="Bacteria"/>
</dbReference>
<dbReference type="InterPro" id="IPR018488">
    <property type="entry name" value="cNMP-bd_CS"/>
</dbReference>
<dbReference type="PROSITE" id="PS50042">
    <property type="entry name" value="CNMP_BINDING_3"/>
    <property type="match status" value="1"/>
</dbReference>
<dbReference type="eggNOG" id="COG0348">
    <property type="taxonomic scope" value="Bacteria"/>
</dbReference>
<keyword evidence="5" id="KW-0804">Transcription</keyword>
<reference evidence="9 10" key="1">
    <citation type="submission" date="2014-10" db="EMBL/GenBank/DDBJ databases">
        <title>Draft genome of anammox bacterium scalindua brodae, obtained using differential coverage binning of sequence data from two enrichment reactors.</title>
        <authorList>
            <person name="Speth D.R."/>
            <person name="Russ L."/>
            <person name="Kartal B."/>
            <person name="Op den Camp H.J."/>
            <person name="Dutilh B.E."/>
            <person name="Jetten M.S."/>
        </authorList>
    </citation>
    <scope>NUCLEOTIDE SEQUENCE [LARGE SCALE GENOMIC DNA]</scope>
    <source>
        <strain evidence="9">RU1</strain>
    </source>
</reference>
<dbReference type="Gene3D" id="3.30.450.40">
    <property type="match status" value="1"/>
</dbReference>
<dbReference type="Gene3D" id="3.40.50.300">
    <property type="entry name" value="P-loop containing nucleotide triphosphate hydrolases"/>
    <property type="match status" value="1"/>
</dbReference>
<dbReference type="PROSITE" id="PS50045">
    <property type="entry name" value="SIGMA54_INTERACT_4"/>
    <property type="match status" value="1"/>
</dbReference>
<dbReference type="Pfam" id="PF13185">
    <property type="entry name" value="GAF_2"/>
    <property type="match status" value="1"/>
</dbReference>